<gene>
    <name evidence="2" type="ORF">FME351_LOCUS11817</name>
    <name evidence="1" type="ORF">TIS948_LOCUS18591</name>
</gene>
<accession>A0A818CML6</accession>
<evidence type="ECO:0000313" key="3">
    <source>
        <dbReference type="Proteomes" id="UP000663869"/>
    </source>
</evidence>
<dbReference type="Proteomes" id="UP000663825">
    <property type="component" value="Unassembled WGS sequence"/>
</dbReference>
<comment type="caution">
    <text evidence="2">The sequence shown here is derived from an EMBL/GenBank/DDBJ whole genome shotgun (WGS) entry which is preliminary data.</text>
</comment>
<protein>
    <submittedName>
        <fullName evidence="2">Uncharacterized protein</fullName>
    </submittedName>
</protein>
<evidence type="ECO:0000313" key="2">
    <source>
        <dbReference type="EMBL" id="CAF3430994.1"/>
    </source>
</evidence>
<dbReference type="AlphaFoldDB" id="A0A818CML6"/>
<reference evidence="2" key="1">
    <citation type="submission" date="2021-02" db="EMBL/GenBank/DDBJ databases">
        <authorList>
            <person name="Nowell W R."/>
        </authorList>
    </citation>
    <scope>NUCLEOTIDE SEQUENCE</scope>
</reference>
<evidence type="ECO:0000313" key="1">
    <source>
        <dbReference type="EMBL" id="CAF3303750.1"/>
    </source>
</evidence>
<dbReference type="EMBL" id="CAJNYU010001385">
    <property type="protein sequence ID" value="CAF3430994.1"/>
    <property type="molecule type" value="Genomic_DNA"/>
</dbReference>
<organism evidence="2 3">
    <name type="scientific">Rotaria socialis</name>
    <dbReference type="NCBI Taxonomy" id="392032"/>
    <lineage>
        <taxon>Eukaryota</taxon>
        <taxon>Metazoa</taxon>
        <taxon>Spiralia</taxon>
        <taxon>Gnathifera</taxon>
        <taxon>Rotifera</taxon>
        <taxon>Eurotatoria</taxon>
        <taxon>Bdelloidea</taxon>
        <taxon>Philodinida</taxon>
        <taxon>Philodinidae</taxon>
        <taxon>Rotaria</taxon>
    </lineage>
</organism>
<name>A0A818CML6_9BILA</name>
<dbReference type="EMBL" id="CAJNXB010003259">
    <property type="protein sequence ID" value="CAF3303750.1"/>
    <property type="molecule type" value="Genomic_DNA"/>
</dbReference>
<proteinExistence type="predicted"/>
<dbReference type="OrthoDB" id="5312133at2759"/>
<dbReference type="Proteomes" id="UP000663869">
    <property type="component" value="Unassembled WGS sequence"/>
</dbReference>
<sequence>MKKRCPIYTYYTSLSASVDHALTEMLELWGYAFYAQGFFPVILNQKHAESRTDFINISKIFSKFTTVNPAEYELSCYLRWVALHQQGGGFLMDYDILPMISPRSENMHTFRTCRWGRLTTYANMSPMVTHGNTSEIEQWIQYMLKFKTSDFIKISGKPHISDMYMAMHAIDHTPELFTVGSILPWFHYSYYARHSMFSHIKLSAAQTEIVLPINKNIAQIAHIFFYTQHKFAHNAKNPVYAIARNQHIYHFLHHNVYLPISASLSPYSTLLVRSLTLCADIITSYNDLDNICTFNHKIHDICRFITINGSWSPNNAKTGKCTWKIGPPDNREQWGIVDAPIREQEPFVVAVLPLPEIYRWRRWLKTASLILRNSTVTALEFRTWASNQSTTLMLDELIPLSVDPRQNDGRIDRAINAIRMGQALLITEEFFIQIYKNGGNEQLKRWISARLGFFLTVSDIDLDSKHEKPIALDTKLFSGDRRFYSLVQKENQEWTKNWNYWQGNFQSNVIGIKT</sequence>